<protein>
    <submittedName>
        <fullName evidence="2">Uncharacterized protein</fullName>
    </submittedName>
</protein>
<reference evidence="2" key="1">
    <citation type="submission" date="2019-04" db="EMBL/GenBank/DDBJ databases">
        <authorList>
            <person name="Melise S."/>
            <person name="Noan J."/>
            <person name="Okalmin O."/>
        </authorList>
    </citation>
    <scope>NUCLEOTIDE SEQUENCE</scope>
    <source>
        <strain evidence="2">FN9</strain>
    </source>
</reference>
<feature type="transmembrane region" description="Helical" evidence="1">
    <location>
        <begin position="106"/>
        <end position="126"/>
    </location>
</feature>
<dbReference type="EMBL" id="CAAKMV010000129">
    <property type="protein sequence ID" value="VIO57485.1"/>
    <property type="molecule type" value="Genomic_DNA"/>
</dbReference>
<gene>
    <name evidence="2" type="ORF">FUG_LOCUS251775</name>
</gene>
<keyword evidence="1" id="KW-0472">Membrane</keyword>
<dbReference type="AlphaFoldDB" id="A0A4E9DH33"/>
<proteinExistence type="predicted"/>
<evidence type="ECO:0000313" key="2">
    <source>
        <dbReference type="EMBL" id="VIO57485.1"/>
    </source>
</evidence>
<accession>A0A4E9DH33</accession>
<organism evidence="2">
    <name type="scientific">Gibberella zeae</name>
    <name type="common">Wheat head blight fungus</name>
    <name type="synonym">Fusarium graminearum</name>
    <dbReference type="NCBI Taxonomy" id="5518"/>
    <lineage>
        <taxon>Eukaryota</taxon>
        <taxon>Fungi</taxon>
        <taxon>Dikarya</taxon>
        <taxon>Ascomycota</taxon>
        <taxon>Pezizomycotina</taxon>
        <taxon>Sordariomycetes</taxon>
        <taxon>Hypocreomycetidae</taxon>
        <taxon>Hypocreales</taxon>
        <taxon>Nectriaceae</taxon>
        <taxon>Fusarium</taxon>
    </lineage>
</organism>
<keyword evidence="1" id="KW-1133">Transmembrane helix</keyword>
<evidence type="ECO:0000256" key="1">
    <source>
        <dbReference type="SAM" id="Phobius"/>
    </source>
</evidence>
<keyword evidence="1" id="KW-0812">Transmembrane</keyword>
<name>A0A4E9DH33_GIBZA</name>
<sequence>MHWNLTSIISSNCIVNAELQTSLPDVCLHLQTLPPVDRPEWQREVGRNWSSNLSGSRPTLFSPTEFFLPSDHSLELPNFNSLANSLEITELTMTQTAGGHMAQHSVPFPLVIIIAMIATYLYPANLPGPMHKLRLKDIYRSRHYATQRAARSVIKRAQNLAASEIVQIAADLRKLVKKYYTSATSYSPTQGDFQYFLCAVFYLWHSNRPIPAKPVLRDPTFDERTIHVGYLRHDLDPVDGLLHDGRDNRLIFDDAFLFIDFNDETMIVSFIFVDGNGFEIDPEDVDIFSEYASTEDRNVTLFHHYEDSERIRVMDHNWHVAIWSARRKIKRFAEIGVTASEAANWPNRLETEYMEPFMTVERVLEVYELDFD</sequence>